<sequence>MITVFGATGNVGREVVSLLTAAGGPVRAVTRDPSRAGFGAGIEVVRGDPGRPGDARRALAGADAAFVVTAGPDAPAHALAIAQAVRRCGTGRVVTVSSVAAMEPVTNAYGAAHAEAERAFRDCGAAWTLLRPAAFMSNTLQWLWSLGSEGRVYQPYGELPQAVVDPADVAEVAVRALTGPGHEGRVHTLTGPQALTGRDRARLLATALGRPVEFVDAPPRAAKEAMVAAGLPAGYAEALLAAQGDPDPARGGVPLPTVAEVTGRPPRTFADWLARHLHRFA</sequence>
<dbReference type="Gene3D" id="3.90.25.10">
    <property type="entry name" value="UDP-galactose 4-epimerase, domain 1"/>
    <property type="match status" value="1"/>
</dbReference>
<dbReference type="InterPro" id="IPR016040">
    <property type="entry name" value="NAD(P)-bd_dom"/>
</dbReference>
<dbReference type="SUPFAM" id="SSF51735">
    <property type="entry name" value="NAD(P)-binding Rossmann-fold domains"/>
    <property type="match status" value="1"/>
</dbReference>
<dbReference type="AlphaFoldDB" id="A7DWJ9"/>
<dbReference type="InterPro" id="IPR036291">
    <property type="entry name" value="NAD(P)-bd_dom_sf"/>
</dbReference>
<proteinExistence type="predicted"/>
<evidence type="ECO:0000313" key="2">
    <source>
        <dbReference type="EMBL" id="CAM34355.1"/>
    </source>
</evidence>
<dbReference type="Gene3D" id="3.40.50.720">
    <property type="entry name" value="NAD(P)-binding Rossmann-like Domain"/>
    <property type="match status" value="1"/>
</dbReference>
<dbReference type="PANTHER" id="PTHR43162">
    <property type="match status" value="1"/>
</dbReference>
<gene>
    <name evidence="2" type="primary">llpL</name>
</gene>
<accession>A7DWJ9</accession>
<dbReference type="InterPro" id="IPR051604">
    <property type="entry name" value="Ergot_Alk_Oxidoreductase"/>
</dbReference>
<dbReference type="Pfam" id="PF13460">
    <property type="entry name" value="NAD_binding_10"/>
    <property type="match status" value="1"/>
</dbReference>
<reference evidence="2" key="1">
    <citation type="journal article" date="2010" name="Gene">
        <title>Isolation of the lysolipin gene cluster of Streptomyces tendae Tu 4042.</title>
        <authorList>
            <person name="Lopez P."/>
            <person name="Hornung A."/>
            <person name="Welzel K."/>
            <person name="Unsin C."/>
            <person name="Wohlleben W."/>
            <person name="Weber T."/>
            <person name="Pelzer S."/>
        </authorList>
    </citation>
    <scope>NUCLEOTIDE SEQUENCE</scope>
    <source>
        <strain evidence="2">Tu 4042</strain>
    </source>
</reference>
<protein>
    <submittedName>
        <fullName evidence="2">Uncharacterized protein llpL</fullName>
    </submittedName>
</protein>
<dbReference type="PANTHER" id="PTHR43162:SF1">
    <property type="entry name" value="PRESTALK A DIFFERENTIATION PROTEIN A"/>
    <property type="match status" value="1"/>
</dbReference>
<feature type="domain" description="NAD(P)-binding" evidence="1">
    <location>
        <begin position="6"/>
        <end position="179"/>
    </location>
</feature>
<name>A7DWJ9_STRTE</name>
<dbReference type="EMBL" id="AM492533">
    <property type="protein sequence ID" value="CAM34355.1"/>
    <property type="molecule type" value="Genomic_DNA"/>
</dbReference>
<organism evidence="2">
    <name type="scientific">Streptomyces tendae</name>
    <dbReference type="NCBI Taxonomy" id="1932"/>
    <lineage>
        <taxon>Bacteria</taxon>
        <taxon>Bacillati</taxon>
        <taxon>Actinomycetota</taxon>
        <taxon>Actinomycetes</taxon>
        <taxon>Kitasatosporales</taxon>
        <taxon>Streptomycetaceae</taxon>
        <taxon>Streptomyces</taxon>
    </lineage>
</organism>
<evidence type="ECO:0000259" key="1">
    <source>
        <dbReference type="Pfam" id="PF13460"/>
    </source>
</evidence>